<dbReference type="EMBL" id="CACRXK020000157">
    <property type="protein sequence ID" value="CAB3978983.1"/>
    <property type="molecule type" value="Genomic_DNA"/>
</dbReference>
<organism evidence="6 7">
    <name type="scientific">Paramuricea clavata</name>
    <name type="common">Red gorgonian</name>
    <name type="synonym">Violescent sea-whip</name>
    <dbReference type="NCBI Taxonomy" id="317549"/>
    <lineage>
        <taxon>Eukaryota</taxon>
        <taxon>Metazoa</taxon>
        <taxon>Cnidaria</taxon>
        <taxon>Anthozoa</taxon>
        <taxon>Octocorallia</taxon>
        <taxon>Malacalcyonacea</taxon>
        <taxon>Plexauridae</taxon>
        <taxon>Paramuricea</taxon>
    </lineage>
</organism>
<reference evidence="6" key="1">
    <citation type="submission" date="2020-04" db="EMBL/GenBank/DDBJ databases">
        <authorList>
            <person name="Alioto T."/>
            <person name="Alioto T."/>
            <person name="Gomez Garrido J."/>
        </authorList>
    </citation>
    <scope>NUCLEOTIDE SEQUENCE</scope>
    <source>
        <strain evidence="6">A484AB</strain>
    </source>
</reference>
<dbReference type="InterPro" id="IPR002035">
    <property type="entry name" value="VWF_A"/>
</dbReference>
<keyword evidence="3" id="KW-0732">Signal</keyword>
<keyword evidence="4" id="KW-0677">Repeat</keyword>
<dbReference type="PROSITE" id="PS50234">
    <property type="entry name" value="VWFA"/>
    <property type="match status" value="1"/>
</dbReference>
<sequence>MDASINGRANEVEVPLALDHSWETQHFIEMNGNLELEEESNHDLVSRLEKPLRVKREDLSSLNDNGNGDSKCTRKVDLGFLLDSSGSVGAINFDKMKSFVKNYTGYFKISPNYTRVSVIKYQSGIQVQFLFSKLFVSQQDLNSAIDNILYAGGGTNTGGALSKAYTDMFNVSYGARSSDAIKLLILLTDGESFSPVDEPAERLKDIGVRIFSVGISSDRLSIPQLRQMASSPVDDHLFLLKDFTDFSNLAENMTSTTCKGMV</sequence>
<evidence type="ECO:0000256" key="4">
    <source>
        <dbReference type="ARBA" id="ARBA00022737"/>
    </source>
</evidence>
<dbReference type="PRINTS" id="PR00453">
    <property type="entry name" value="VWFADOMAIN"/>
</dbReference>
<dbReference type="PANTHER" id="PTHR24020:SF20">
    <property type="entry name" value="PH DOMAIN-CONTAINING PROTEIN"/>
    <property type="match status" value="1"/>
</dbReference>
<keyword evidence="5" id="KW-0325">Glycoprotein</keyword>
<gene>
    <name evidence="6" type="ORF">PACLA_8A018221</name>
</gene>
<keyword evidence="7" id="KW-1185">Reference proteome</keyword>
<evidence type="ECO:0000256" key="1">
    <source>
        <dbReference type="ARBA" id="ARBA00004613"/>
    </source>
</evidence>
<keyword evidence="2" id="KW-0964">Secreted</keyword>
<comment type="subcellular location">
    <subcellularLocation>
        <location evidence="1">Secreted</location>
    </subcellularLocation>
</comment>
<dbReference type="PANTHER" id="PTHR24020">
    <property type="entry name" value="COLLAGEN ALPHA"/>
    <property type="match status" value="1"/>
</dbReference>
<evidence type="ECO:0000313" key="6">
    <source>
        <dbReference type="EMBL" id="CAB3978983.1"/>
    </source>
</evidence>
<dbReference type="InterPro" id="IPR050525">
    <property type="entry name" value="ECM_Assembly_Org"/>
</dbReference>
<evidence type="ECO:0000313" key="7">
    <source>
        <dbReference type="Proteomes" id="UP001152795"/>
    </source>
</evidence>
<dbReference type="SUPFAM" id="SSF53300">
    <property type="entry name" value="vWA-like"/>
    <property type="match status" value="1"/>
</dbReference>
<evidence type="ECO:0000256" key="3">
    <source>
        <dbReference type="ARBA" id="ARBA00022729"/>
    </source>
</evidence>
<dbReference type="Pfam" id="PF00092">
    <property type="entry name" value="VWA"/>
    <property type="match status" value="1"/>
</dbReference>
<evidence type="ECO:0000256" key="2">
    <source>
        <dbReference type="ARBA" id="ARBA00022525"/>
    </source>
</evidence>
<proteinExistence type="predicted"/>
<name>A0A7D9HAS6_PARCT</name>
<protein>
    <submittedName>
        <fullName evidence="6">Uncharacterized protein</fullName>
    </submittedName>
</protein>
<accession>A0A7D9HAS6</accession>
<dbReference type="InterPro" id="IPR036465">
    <property type="entry name" value="vWFA_dom_sf"/>
</dbReference>
<dbReference type="FunFam" id="3.40.50.410:FF:000004">
    <property type="entry name" value="collagen alpha-6(VI) chain"/>
    <property type="match status" value="1"/>
</dbReference>
<dbReference type="AlphaFoldDB" id="A0A7D9HAS6"/>
<dbReference type="GO" id="GO:0005576">
    <property type="term" value="C:extracellular region"/>
    <property type="evidence" value="ECO:0007669"/>
    <property type="project" value="UniProtKB-SubCell"/>
</dbReference>
<dbReference type="OrthoDB" id="6022609at2759"/>
<comment type="caution">
    <text evidence="6">The sequence shown here is derived from an EMBL/GenBank/DDBJ whole genome shotgun (WGS) entry which is preliminary data.</text>
</comment>
<dbReference type="Proteomes" id="UP001152795">
    <property type="component" value="Unassembled WGS sequence"/>
</dbReference>
<evidence type="ECO:0000256" key="5">
    <source>
        <dbReference type="ARBA" id="ARBA00023180"/>
    </source>
</evidence>
<dbReference type="Gene3D" id="3.40.50.410">
    <property type="entry name" value="von Willebrand factor, type A domain"/>
    <property type="match status" value="1"/>
</dbReference>
<dbReference type="SMART" id="SM00327">
    <property type="entry name" value="VWA"/>
    <property type="match status" value="1"/>
</dbReference>